<evidence type="ECO:0000313" key="4">
    <source>
        <dbReference type="EMBL" id="OGG60286.1"/>
    </source>
</evidence>
<reference evidence="4 5" key="1">
    <citation type="journal article" date="2016" name="Nat. Commun.">
        <title>Thousands of microbial genomes shed light on interconnected biogeochemical processes in an aquifer system.</title>
        <authorList>
            <person name="Anantharaman K."/>
            <person name="Brown C.T."/>
            <person name="Hug L.A."/>
            <person name="Sharon I."/>
            <person name="Castelle C.J."/>
            <person name="Probst A.J."/>
            <person name="Thomas B.C."/>
            <person name="Singh A."/>
            <person name="Wilkins M.J."/>
            <person name="Karaoz U."/>
            <person name="Brodie E.L."/>
            <person name="Williams K.H."/>
            <person name="Hubbard S.S."/>
            <person name="Banfield J.F."/>
        </authorList>
    </citation>
    <scope>NUCLEOTIDE SEQUENCE [LARGE SCALE GENOMIC DNA]</scope>
</reference>
<dbReference type="InterPro" id="IPR043993">
    <property type="entry name" value="T4SS_pilin"/>
</dbReference>
<evidence type="ECO:0000256" key="3">
    <source>
        <dbReference type="SAM" id="SignalP"/>
    </source>
</evidence>
<keyword evidence="2" id="KW-0812">Transmembrane</keyword>
<feature type="chain" id="PRO_5009523817" evidence="3">
    <location>
        <begin position="21"/>
        <end position="684"/>
    </location>
</feature>
<evidence type="ECO:0000313" key="5">
    <source>
        <dbReference type="Proteomes" id="UP000178794"/>
    </source>
</evidence>
<feature type="transmembrane region" description="Helical" evidence="2">
    <location>
        <begin position="393"/>
        <end position="414"/>
    </location>
</feature>
<dbReference type="Pfam" id="PF18895">
    <property type="entry name" value="T4SS_pilin"/>
    <property type="match status" value="1"/>
</dbReference>
<feature type="compositionally biased region" description="Pro residues" evidence="1">
    <location>
        <begin position="504"/>
        <end position="519"/>
    </location>
</feature>
<keyword evidence="2" id="KW-1133">Transmembrane helix</keyword>
<dbReference type="EMBL" id="MFLF01000008">
    <property type="protein sequence ID" value="OGG60286.1"/>
    <property type="molecule type" value="Genomic_DNA"/>
</dbReference>
<feature type="compositionally biased region" description="Low complexity" evidence="1">
    <location>
        <begin position="303"/>
        <end position="322"/>
    </location>
</feature>
<evidence type="ECO:0000256" key="2">
    <source>
        <dbReference type="SAM" id="Phobius"/>
    </source>
</evidence>
<protein>
    <submittedName>
        <fullName evidence="4">Uncharacterized protein</fullName>
    </submittedName>
</protein>
<dbReference type="Proteomes" id="UP000178794">
    <property type="component" value="Unassembled WGS sequence"/>
</dbReference>
<organism evidence="4 5">
    <name type="scientific">Candidatus Kaiserbacteria bacterium RIFCSPHIGHO2_02_FULL_50_50</name>
    <dbReference type="NCBI Taxonomy" id="1798492"/>
    <lineage>
        <taxon>Bacteria</taxon>
        <taxon>Candidatus Kaiseribacteriota</taxon>
    </lineage>
</organism>
<feature type="transmembrane region" description="Helical" evidence="2">
    <location>
        <begin position="434"/>
        <end position="451"/>
    </location>
</feature>
<proteinExistence type="predicted"/>
<name>A0A1F6DFY6_9BACT</name>
<keyword evidence="3" id="KW-0732">Signal</keyword>
<feature type="region of interest" description="Disordered" evidence="1">
    <location>
        <begin position="495"/>
        <end position="519"/>
    </location>
</feature>
<dbReference type="AlphaFoldDB" id="A0A1F6DFY6"/>
<feature type="signal peptide" evidence="3">
    <location>
        <begin position="1"/>
        <end position="20"/>
    </location>
</feature>
<accession>A0A1F6DFY6</accession>
<keyword evidence="2" id="KW-0472">Membrane</keyword>
<gene>
    <name evidence="4" type="ORF">A3C89_00825</name>
</gene>
<feature type="region of interest" description="Disordered" evidence="1">
    <location>
        <begin position="300"/>
        <end position="325"/>
    </location>
</feature>
<feature type="compositionally biased region" description="Low complexity" evidence="1">
    <location>
        <begin position="345"/>
        <end position="368"/>
    </location>
</feature>
<sequence>MFYKKIIATILIGTPFVAFGQTATSSLKDSYDSQGCATLQNPCKEVEVQYILEATDEALLKTLLITDTYTGSDTSDFYRHQLAIEPVSSITLFRTAIVDRIASKYPSDISAHVTELDRTIHGNKGQYSYLNTVLLPYTWHPLTWNSLTDTATWNKNIFNAYIKKDNGVTNPAGRYWREGVAVALVDDLDSQRIKLIPNTADPRVSWYNQGLLYGYIAANNPLKRVEIFHRLSVADSQRLVLRLWKQINYFDDTTTTEISYPSIDDLPENATLRYYNFSYPASITKERVLAGLLVADYSAEPPTETSTDTNSESTDTSSGSTNPDWVWNGSGWVWTGSLPVLDTNPTPIDTTQSPQPTTPSNQTPNPQTFASGLVPCSGADCQACDLLQLIQNLINAAITLATALAIIGLAWNGFQMVVKGGGDPLVHEVFRRKLKNIVIGFVLMLGAWVIVDSVMKLFLNDQQFGTWNKIQCVAQPTATKGQSAPLPTGTVNTGGNVVGDENPTPTPVTPGTPTTPTPAPGGVITPVLDPTPNTPPVTNTGGETISGSVSGMVYICYECYDLKAAGLTCKQAQCYAERSTALRLVALNGLYSLRITEAIPPTMAHKADCHRSGTCVDATVSMVTNATEAVAFFKEAQSKGIRAVWEGASCTTRDQIRAAGAPAFCKTDNGFDHISGTHYSLYSN</sequence>
<feature type="region of interest" description="Disordered" evidence="1">
    <location>
        <begin position="343"/>
        <end position="369"/>
    </location>
</feature>
<comment type="caution">
    <text evidence="4">The sequence shown here is derived from an EMBL/GenBank/DDBJ whole genome shotgun (WGS) entry which is preliminary data.</text>
</comment>
<dbReference type="STRING" id="1798492.A3C89_00825"/>
<evidence type="ECO:0000256" key="1">
    <source>
        <dbReference type="SAM" id="MobiDB-lite"/>
    </source>
</evidence>